<feature type="binding site" evidence="2">
    <location>
        <position position="101"/>
    </location>
    <ligand>
        <name>Fe cation</name>
        <dbReference type="ChEBI" id="CHEBI:24875"/>
    </ligand>
</feature>
<protein>
    <submittedName>
        <fullName evidence="6">Pirin</fullName>
    </submittedName>
</protein>
<dbReference type="CDD" id="cd02910">
    <property type="entry name" value="cupin_Yhhw_N"/>
    <property type="match status" value="1"/>
</dbReference>
<keyword evidence="2" id="KW-0408">Iron</keyword>
<reference evidence="6 7" key="2">
    <citation type="journal article" date="2016" name="Int. J. Syst. Evol. Microbiol.">
        <title>Paenibacillus bovis sp. nov., isolated from raw yak (Bos grunniens) milk.</title>
        <authorList>
            <person name="Gao C."/>
            <person name="Han J."/>
            <person name="Liu Z."/>
            <person name="Xu X."/>
            <person name="Hang F."/>
            <person name="Wu Z."/>
        </authorList>
    </citation>
    <scope>NUCLEOTIDE SEQUENCE [LARGE SCALE GENOMIC DNA]</scope>
    <source>
        <strain evidence="6 7">BD3526</strain>
    </source>
</reference>
<dbReference type="Pfam" id="PF02678">
    <property type="entry name" value="Pirin"/>
    <property type="match status" value="1"/>
</dbReference>
<gene>
    <name evidence="6" type="ORF">AR543_00200</name>
</gene>
<feature type="binding site" evidence="2">
    <location>
        <position position="103"/>
    </location>
    <ligand>
        <name>Fe cation</name>
        <dbReference type="ChEBI" id="CHEBI:24875"/>
    </ligand>
</feature>
<dbReference type="InterPro" id="IPR011051">
    <property type="entry name" value="RmlC_Cupin_sf"/>
</dbReference>
<feature type="binding site" evidence="2">
    <location>
        <position position="59"/>
    </location>
    <ligand>
        <name>Fe cation</name>
        <dbReference type="ChEBI" id="CHEBI:24875"/>
    </ligand>
</feature>
<feature type="domain" description="Pirin N-terminal" evidence="4">
    <location>
        <begin position="15"/>
        <end position="118"/>
    </location>
</feature>
<proteinExistence type="inferred from homology"/>
<evidence type="ECO:0000256" key="1">
    <source>
        <dbReference type="ARBA" id="ARBA00008416"/>
    </source>
</evidence>
<evidence type="ECO:0000256" key="2">
    <source>
        <dbReference type="PIRSR" id="PIRSR006232-1"/>
    </source>
</evidence>
<dbReference type="EMBL" id="CP013023">
    <property type="protein sequence ID" value="ANF94607.1"/>
    <property type="molecule type" value="Genomic_DNA"/>
</dbReference>
<dbReference type="GO" id="GO:0046872">
    <property type="term" value="F:metal ion binding"/>
    <property type="evidence" value="ECO:0007669"/>
    <property type="project" value="UniProtKB-KW"/>
</dbReference>
<reference evidence="7" key="1">
    <citation type="submission" date="2015-10" db="EMBL/GenBank/DDBJ databases">
        <title>Genome of Paenibacillus bovis sp. nov.</title>
        <authorList>
            <person name="Wu Z."/>
            <person name="Gao C."/>
            <person name="Liu Z."/>
            <person name="Zheng H."/>
        </authorList>
    </citation>
    <scope>NUCLEOTIDE SEQUENCE [LARGE SCALE GENOMIC DNA]</scope>
    <source>
        <strain evidence="7">BD3526</strain>
    </source>
</reference>
<dbReference type="SUPFAM" id="SSF51182">
    <property type="entry name" value="RmlC-like cupins"/>
    <property type="match status" value="1"/>
</dbReference>
<dbReference type="PIRSF" id="PIRSF006232">
    <property type="entry name" value="Pirin"/>
    <property type="match status" value="1"/>
</dbReference>
<name>A0A172ZBH2_9BACL</name>
<evidence type="ECO:0000259" key="4">
    <source>
        <dbReference type="Pfam" id="PF02678"/>
    </source>
</evidence>
<dbReference type="PANTHER" id="PTHR43212">
    <property type="entry name" value="QUERCETIN 2,3-DIOXYGENASE"/>
    <property type="match status" value="1"/>
</dbReference>
<evidence type="ECO:0000256" key="3">
    <source>
        <dbReference type="RuleBase" id="RU003457"/>
    </source>
</evidence>
<dbReference type="InterPro" id="IPR014710">
    <property type="entry name" value="RmlC-like_jellyroll"/>
</dbReference>
<dbReference type="Pfam" id="PF17954">
    <property type="entry name" value="Pirin_C_2"/>
    <property type="match status" value="1"/>
</dbReference>
<feature type="binding site" evidence="2">
    <location>
        <position position="57"/>
    </location>
    <ligand>
        <name>Fe cation</name>
        <dbReference type="ChEBI" id="CHEBI:24875"/>
    </ligand>
</feature>
<dbReference type="InterPro" id="IPR012093">
    <property type="entry name" value="Pirin"/>
</dbReference>
<feature type="domain" description="Quercetin 2,3-dioxygenase C-terminal cupin" evidence="5">
    <location>
        <begin position="147"/>
        <end position="232"/>
    </location>
</feature>
<comment type="cofactor">
    <cofactor evidence="2">
        <name>Fe cation</name>
        <dbReference type="ChEBI" id="CHEBI:24875"/>
    </cofactor>
    <text evidence="2">Binds 1 Fe cation per subunit.</text>
</comment>
<accession>A0A172ZBH2</accession>
<evidence type="ECO:0000259" key="5">
    <source>
        <dbReference type="Pfam" id="PF17954"/>
    </source>
</evidence>
<evidence type="ECO:0000313" key="6">
    <source>
        <dbReference type="EMBL" id="ANF94607.1"/>
    </source>
</evidence>
<dbReference type="RefSeq" id="WP_060530737.1">
    <property type="nucleotide sequence ID" value="NZ_CP013023.1"/>
</dbReference>
<dbReference type="InterPro" id="IPR041602">
    <property type="entry name" value="Quercetinase_C"/>
</dbReference>
<dbReference type="AlphaFoldDB" id="A0A172ZBH2"/>
<keyword evidence="7" id="KW-1185">Reference proteome</keyword>
<evidence type="ECO:0000313" key="7">
    <source>
        <dbReference type="Proteomes" id="UP000078148"/>
    </source>
</evidence>
<dbReference type="InterPro" id="IPR003829">
    <property type="entry name" value="Pirin_N_dom"/>
</dbReference>
<comment type="similarity">
    <text evidence="1 3">Belongs to the pirin family.</text>
</comment>
<sequence length="233" mass="26241">MITIYPASERFHFDREWLRGSHSFSFGEYQDPDNTGFGVLRVFNDDTIAPGYGFGAHPHSNMEIVSIVLQGQLRHEDNIGNTAVSSFGGIQRMSAGTGVIHTEHNASNETDCNLLQLWFEPEARGLEPSYMTASYNPASLSGHLLPVVSRQGGENQATIHQDLTIYLSRLEKGQQIEFLQKPDRRTYLFVIHGALRLNHADVLGRRDAARLEQENRLQLEAEEAVFFMLIDLP</sequence>
<dbReference type="PANTHER" id="PTHR43212:SF3">
    <property type="entry name" value="QUERCETIN 2,3-DIOXYGENASE"/>
    <property type="match status" value="1"/>
</dbReference>
<dbReference type="Proteomes" id="UP000078148">
    <property type="component" value="Chromosome"/>
</dbReference>
<dbReference type="KEGG" id="pbv:AR543_00200"/>
<keyword evidence="2" id="KW-0479">Metal-binding</keyword>
<dbReference type="STRING" id="1616788.AR543_00200"/>
<organism evidence="6 7">
    <name type="scientific">Paenibacillus bovis</name>
    <dbReference type="NCBI Taxonomy" id="1616788"/>
    <lineage>
        <taxon>Bacteria</taxon>
        <taxon>Bacillati</taxon>
        <taxon>Bacillota</taxon>
        <taxon>Bacilli</taxon>
        <taxon>Bacillales</taxon>
        <taxon>Paenibacillaceae</taxon>
        <taxon>Paenibacillus</taxon>
    </lineage>
</organism>
<dbReference type="OrthoDB" id="321327at2"/>
<dbReference type="Gene3D" id="2.60.120.10">
    <property type="entry name" value="Jelly Rolls"/>
    <property type="match status" value="2"/>
</dbReference>